<dbReference type="GO" id="GO:0000973">
    <property type="term" value="P:post-transcriptional tethering of RNA polymerase II gene DNA at nuclear periphery"/>
    <property type="evidence" value="ECO:0007669"/>
    <property type="project" value="TreeGrafter"/>
</dbReference>
<dbReference type="Gene3D" id="1.20.190.50">
    <property type="match status" value="1"/>
</dbReference>
<dbReference type="PANTHER" id="PTHR13003:SF2">
    <property type="entry name" value="NUCLEAR PORE COMPLEX PROTEIN NUP107"/>
    <property type="match status" value="1"/>
</dbReference>
<keyword evidence="7 8" id="KW-0539">Nucleus</keyword>
<evidence type="ECO:0000256" key="4">
    <source>
        <dbReference type="ARBA" id="ARBA00022927"/>
    </source>
</evidence>
<organism evidence="9 10">
    <name type="scientific">Caenorhabditis angaria</name>
    <dbReference type="NCBI Taxonomy" id="860376"/>
    <lineage>
        <taxon>Eukaryota</taxon>
        <taxon>Metazoa</taxon>
        <taxon>Ecdysozoa</taxon>
        <taxon>Nematoda</taxon>
        <taxon>Chromadorea</taxon>
        <taxon>Rhabditida</taxon>
        <taxon>Rhabditina</taxon>
        <taxon>Rhabditomorpha</taxon>
        <taxon>Rhabditoidea</taxon>
        <taxon>Rhabditidae</taxon>
        <taxon>Peloderinae</taxon>
        <taxon>Caenorhabditis</taxon>
    </lineage>
</organism>
<keyword evidence="4" id="KW-0653">Protein transport</keyword>
<dbReference type="GO" id="GO:0006406">
    <property type="term" value="P:mRNA export from nucleus"/>
    <property type="evidence" value="ECO:0007669"/>
    <property type="project" value="TreeGrafter"/>
</dbReference>
<reference evidence="9" key="1">
    <citation type="submission" date="2022-11" db="EMBL/GenBank/DDBJ databases">
        <authorList>
            <person name="Kikuchi T."/>
        </authorList>
    </citation>
    <scope>NUCLEOTIDE SEQUENCE</scope>
    <source>
        <strain evidence="9">PS1010</strain>
    </source>
</reference>
<evidence type="ECO:0000256" key="2">
    <source>
        <dbReference type="ARBA" id="ARBA00022448"/>
    </source>
</evidence>
<dbReference type="InterPro" id="IPR007252">
    <property type="entry name" value="Nup84/Nup107"/>
</dbReference>
<dbReference type="EMBL" id="CANHGI010000002">
    <property type="protein sequence ID" value="CAI5442699.1"/>
    <property type="molecule type" value="Genomic_DNA"/>
</dbReference>
<evidence type="ECO:0000256" key="6">
    <source>
        <dbReference type="ARBA" id="ARBA00023132"/>
    </source>
</evidence>
<sequence length="801" mass="91863">MDRSHLIVENEDDRKNQTAFKYMNVYHASLSEKLYVELCSLAFGEYDINEGTSISPVMWRKLYEIFVETENHTRKLPSDAKYSISSQKYANEAVQIASIMNIFTSLPHDYSETQDTSLLSQMITEDIEFRRIYALLLWAEKAISEQQYEQGLTAKVKNLEVVRNSRRNSTMALKRSNFSHVSAKDASIDPDQKGVDEDAQLEQNAMNVMLQLLRSGETAKASEIALRIGMAPIGVQLQLHAMLRNPSDVPLEATIQNQAVHKRLRRAKYFEMLEKLIGSSQKNEDDSHIILLNALRGNLKPMLKISKTPAEKVWAYANSAFLARILRAEGALDEQRICELFNVPLTLRSIISELEAQNNGNGKDVLVLFDVIDSLLNDDVDAFFHLAKEQTKGYVPQDINCNVNVIALDLFFHLVAVSYLSGFEKSPNGDSVIASQFDDLRRRSGTSSHRRMAAFYSRFLDENEKSHQIVETMKLVDSEEERTIFSEALKQCDLDFQHYACSLIKTVRENEKMIPLEEQIGHWQWLLVGGEDTILAAVEEMNRIIRKCLLSEPFNELTVRHIIREAIRFEIPTVLTNVVLSEDSIINSLIDDIDKNTSIQRKLEHASNEFLAFCTFMDLYNFIVTISLKLEIGLQYEPIREEELNMIGGFKKVLNEKDSLDWEASLRVRARAELTLREEAAKRKQKDQRARNEMILQHIENAQPLLRSLLTNIGFRGEYFLAPRENDDPHKKHREELSEIRNRFIPMIILLFAQASSKLDDMLTFLQFFSTFNVDNGDLAIDHQNISGIFTVLADLNMDTE</sequence>
<comment type="subunit">
    <text evidence="8">Part of the nuclear pore complex (NPC).</text>
</comment>
<protein>
    <recommendedName>
        <fullName evidence="8">Nuclear pore complex protein</fullName>
    </recommendedName>
</protein>
<comment type="function">
    <text evidence="8">Functions as a component of the nuclear pore complex (NPC).</text>
</comment>
<keyword evidence="5 8" id="KW-0811">Translocation</keyword>
<dbReference type="GO" id="GO:0006606">
    <property type="term" value="P:protein import into nucleus"/>
    <property type="evidence" value="ECO:0007669"/>
    <property type="project" value="TreeGrafter"/>
</dbReference>
<gene>
    <name evidence="9" type="ORF">CAMP_LOCUS5336</name>
</gene>
<dbReference type="GO" id="GO:0017056">
    <property type="term" value="F:structural constituent of nuclear pore"/>
    <property type="evidence" value="ECO:0007669"/>
    <property type="project" value="UniProtKB-UniRule"/>
</dbReference>
<dbReference type="Proteomes" id="UP001152747">
    <property type="component" value="Unassembled WGS sequence"/>
</dbReference>
<keyword evidence="2 8" id="KW-0813">Transport</keyword>
<dbReference type="Pfam" id="PF04121">
    <property type="entry name" value="Nup84_Nup100"/>
    <property type="match status" value="1"/>
</dbReference>
<comment type="similarity">
    <text evidence="1 8">Belongs to the nucleoporin Nup84/Nup107 family.</text>
</comment>
<dbReference type="GO" id="GO:0031965">
    <property type="term" value="C:nuclear membrane"/>
    <property type="evidence" value="ECO:0007669"/>
    <property type="project" value="UniProtKB-SubCell"/>
</dbReference>
<dbReference type="GO" id="GO:0031080">
    <property type="term" value="C:nuclear pore outer ring"/>
    <property type="evidence" value="ECO:0007669"/>
    <property type="project" value="TreeGrafter"/>
</dbReference>
<comment type="caution">
    <text evidence="9">The sequence shown here is derived from an EMBL/GenBank/DDBJ whole genome shotgun (WGS) entry which is preliminary data.</text>
</comment>
<keyword evidence="10" id="KW-1185">Reference proteome</keyword>
<accession>A0A9P1ICJ5</accession>
<dbReference type="AlphaFoldDB" id="A0A9P1ICJ5"/>
<dbReference type="PANTHER" id="PTHR13003">
    <property type="entry name" value="NUP107-RELATED"/>
    <property type="match status" value="1"/>
</dbReference>
<keyword evidence="6 8" id="KW-0906">Nuclear pore complex</keyword>
<evidence type="ECO:0000256" key="3">
    <source>
        <dbReference type="ARBA" id="ARBA00022816"/>
    </source>
</evidence>
<dbReference type="OrthoDB" id="5785091at2759"/>
<evidence type="ECO:0000313" key="10">
    <source>
        <dbReference type="Proteomes" id="UP001152747"/>
    </source>
</evidence>
<evidence type="ECO:0000256" key="7">
    <source>
        <dbReference type="ARBA" id="ARBA00023242"/>
    </source>
</evidence>
<name>A0A9P1ICJ5_9PELO</name>
<comment type="subcellular location">
    <subcellularLocation>
        <location evidence="8">Nucleus</location>
        <location evidence="8">Nuclear pore complex</location>
    </subcellularLocation>
    <subcellularLocation>
        <location evidence="8">Nucleus membrane</location>
    </subcellularLocation>
</comment>
<evidence type="ECO:0000256" key="8">
    <source>
        <dbReference type="RuleBase" id="RU365072"/>
    </source>
</evidence>
<proteinExistence type="inferred from homology"/>
<evidence type="ECO:0000256" key="1">
    <source>
        <dbReference type="ARBA" id="ARBA00009510"/>
    </source>
</evidence>
<evidence type="ECO:0000313" key="9">
    <source>
        <dbReference type="EMBL" id="CAI5442699.1"/>
    </source>
</evidence>
<keyword evidence="8" id="KW-0472">Membrane</keyword>
<evidence type="ECO:0000256" key="5">
    <source>
        <dbReference type="ARBA" id="ARBA00023010"/>
    </source>
</evidence>
<keyword evidence="3" id="KW-0509">mRNA transport</keyword>